<evidence type="ECO:0000256" key="1">
    <source>
        <dbReference type="ARBA" id="ARBA00004141"/>
    </source>
</evidence>
<organism evidence="7 8">
    <name type="scientific">Paramecium sonneborni</name>
    <dbReference type="NCBI Taxonomy" id="65129"/>
    <lineage>
        <taxon>Eukaryota</taxon>
        <taxon>Sar</taxon>
        <taxon>Alveolata</taxon>
        <taxon>Ciliophora</taxon>
        <taxon>Intramacronucleata</taxon>
        <taxon>Oligohymenophorea</taxon>
        <taxon>Peniculida</taxon>
        <taxon>Parameciidae</taxon>
        <taxon>Paramecium</taxon>
    </lineage>
</organism>
<evidence type="ECO:0000256" key="4">
    <source>
        <dbReference type="ARBA" id="ARBA00023136"/>
    </source>
</evidence>
<feature type="signal peptide" evidence="6">
    <location>
        <begin position="1"/>
        <end position="18"/>
    </location>
</feature>
<evidence type="ECO:0000313" key="7">
    <source>
        <dbReference type="EMBL" id="CAD8097272.1"/>
    </source>
</evidence>
<dbReference type="InterPro" id="IPR000515">
    <property type="entry name" value="MetI-like"/>
</dbReference>
<accession>A0A8S1NXL0</accession>
<feature type="chain" id="PRO_5035754526" evidence="6">
    <location>
        <begin position="19"/>
        <end position="2717"/>
    </location>
</feature>
<feature type="transmembrane region" description="Helical" evidence="5">
    <location>
        <begin position="2554"/>
        <end position="2573"/>
    </location>
</feature>
<comment type="subcellular location">
    <subcellularLocation>
        <location evidence="1">Membrane</location>
        <topology evidence="1">Multi-pass membrane protein</topology>
    </subcellularLocation>
</comment>
<keyword evidence="8" id="KW-1185">Reference proteome</keyword>
<feature type="transmembrane region" description="Helical" evidence="5">
    <location>
        <begin position="2502"/>
        <end position="2519"/>
    </location>
</feature>
<reference evidence="7" key="1">
    <citation type="submission" date="2021-01" db="EMBL/GenBank/DDBJ databases">
        <authorList>
            <consortium name="Genoscope - CEA"/>
            <person name="William W."/>
        </authorList>
    </citation>
    <scope>NUCLEOTIDE SEQUENCE</scope>
</reference>
<protein>
    <submittedName>
        <fullName evidence="7">Uncharacterized protein</fullName>
    </submittedName>
</protein>
<keyword evidence="6" id="KW-0732">Signal</keyword>
<evidence type="ECO:0000256" key="2">
    <source>
        <dbReference type="ARBA" id="ARBA00022692"/>
    </source>
</evidence>
<dbReference type="PANTHER" id="PTHR11319:SF35">
    <property type="entry name" value="OUTER MEMBRANE PROTEIN PMPC-RELATED"/>
    <property type="match status" value="1"/>
</dbReference>
<dbReference type="OrthoDB" id="297383at2759"/>
<dbReference type="GO" id="GO:0055085">
    <property type="term" value="P:transmembrane transport"/>
    <property type="evidence" value="ECO:0007669"/>
    <property type="project" value="InterPro"/>
</dbReference>
<feature type="transmembrane region" description="Helical" evidence="5">
    <location>
        <begin position="2323"/>
        <end position="2347"/>
    </location>
</feature>
<evidence type="ECO:0000313" key="8">
    <source>
        <dbReference type="Proteomes" id="UP000692954"/>
    </source>
</evidence>
<keyword evidence="2 5" id="KW-0812">Transmembrane</keyword>
<proteinExistence type="predicted"/>
<keyword evidence="4 5" id="KW-0472">Membrane</keyword>
<dbReference type="Proteomes" id="UP000692954">
    <property type="component" value="Unassembled WGS sequence"/>
</dbReference>
<evidence type="ECO:0000256" key="3">
    <source>
        <dbReference type="ARBA" id="ARBA00022989"/>
    </source>
</evidence>
<feature type="transmembrane region" description="Helical" evidence="5">
    <location>
        <begin position="2437"/>
        <end position="2458"/>
    </location>
</feature>
<evidence type="ECO:0000256" key="5">
    <source>
        <dbReference type="SAM" id="Phobius"/>
    </source>
</evidence>
<feature type="transmembrane region" description="Helical" evidence="5">
    <location>
        <begin position="2525"/>
        <end position="2542"/>
    </location>
</feature>
<feature type="transmembrane region" description="Helical" evidence="5">
    <location>
        <begin position="2579"/>
        <end position="2603"/>
    </location>
</feature>
<dbReference type="GO" id="GO:0016020">
    <property type="term" value="C:membrane"/>
    <property type="evidence" value="ECO:0007669"/>
    <property type="project" value="UniProtKB-SubCell"/>
</dbReference>
<keyword evidence="3 5" id="KW-1133">Transmembrane helix</keyword>
<evidence type="ECO:0000256" key="6">
    <source>
        <dbReference type="SAM" id="SignalP"/>
    </source>
</evidence>
<dbReference type="PANTHER" id="PTHR11319">
    <property type="entry name" value="G PROTEIN-COUPLED RECEPTOR-RELATED"/>
    <property type="match status" value="1"/>
</dbReference>
<dbReference type="EMBL" id="CAJJDN010000068">
    <property type="protein sequence ID" value="CAD8097272.1"/>
    <property type="molecule type" value="Genomic_DNA"/>
</dbReference>
<name>A0A8S1NXL0_9CILI</name>
<feature type="transmembrane region" description="Helical" evidence="5">
    <location>
        <begin position="2391"/>
        <end position="2412"/>
    </location>
</feature>
<gene>
    <name evidence="7" type="ORF">PSON_ATCC_30995.1.T0680059</name>
</gene>
<comment type="caution">
    <text evidence="7">The sequence shown here is derived from an EMBL/GenBank/DDBJ whole genome shotgun (WGS) entry which is preliminary data.</text>
</comment>
<dbReference type="CDD" id="cd06261">
    <property type="entry name" value="TM_PBP2"/>
    <property type="match status" value="1"/>
</dbReference>
<sequence>MSIILFTLLTLLFDLAFEISITEYQTNPRFKNCLNVIKGNCEMCDQQYFLFQLPQDHNELGLKAGIRICVECPYIKFNEANNSYCGDCLDNSQTWDKSRRCTYDYKTKSTGISVFHKIARPVKQLFYVVKSGYQIFTTQSCDGCENFCKYQNQTCFQVSKQFSYDLNNLYISCSEGYEYSDILGGCDPCPDNCKSCQINKNIITDDSGKTIVTIKKNCMICNQGFSLLITRTKLNEIETNTQCIACFTGCDTCYFGKNQTNLNEKPWDDFNNHELLLTLNYEANQIKFYEDLFKLYFIAQRCEYCTSTTQSTFIPSLNRRSCVRCGTNCKRCEYQSGQTFPTRDKLRVVEPENSEPSIDDIKQIESQYFVRCRECDKFTQTFFAIGTGCTDCQITNCKLCGKVGDPSVGSQIKFSTLVPNFEPLDIEEKSLEKCMVCQDGYYLSDDQKQCNLQDSINKPNQGCLTYKKEALKQQCLLCDIGYTLYNNENSGSWECTMNCSSLINDYLCQSCISNGNNIRCLRCLEGYFVDMITGLCKKCSENGYCKKCYSLSLSSVHYSDYFDYKFDEDENILGPFCYECTPGDNNKGPFLNEDLRYCEKGGDNCEEFQPKGIKGYCNKCDKNKVGISLSSSIDGSDCIECPENTIGCRDRSQSEITLFNPFYDPTDTTFQKYSRLSFKCDGNNYYFDTKIARCISKNDFQESGDRSDEITINADCQQNQVDVKDQWKINAQYSDITAKDAFLILEDKLDSIVKTELFNDWNKKAVTKITIILNFQYYKDNSKCFFQKDTYFTTNIKKNVFSIKELELKIITNSHNQGERIQWFIQRNIYFTYFTSVSIRGFELYPANDLEDSLISSHIPKYEYPFGLLFKNNTGSKFNLENVKIGNLKAESHYKDKSQYTTPYSLKAIQNKMQKPFFTQLLNTYEIYFLDVEIYSQYYLLNSDITFQPKPFGLIYDSEITLPYLNIKLENVRFYDIAVENQAIFELQQVNFLTAPEWSSKILITQVQFYDCYFINNGAFLSTTIFNQPMGMIVINSLMLRNIEYNNSRGIVDFNTMQQIKVNNFQMYDSKINYTALFHITTIELSDVYLKNISFTNNGRLIQTKYELKTIRVGNPQFSGLKLFFINLEFDQIICLTPQCLLLITEIKNEYDIPINITMKGLIIKQINTTGFDEKIWEAATSASIRIEKSNTLVVSDFESIENADLAIFYVEQVWNTKFININCHQKIGLKIRNNYCLFINNAYQNVELLNIQLHNLIGRDNSFIGISSWSNLIYNTSTADYLETIIINGVQVIECKIITTVLAVPSSAILIDSTQMQIVQVNSLYFYNNHHIMNISGSLRPSNPTFLMRSVVGTLILKDSFWRSNFVQGYGAVLYLEVGTQIISNISMINSNFDIQTKTPFPLINQIAEGGHLYLSATYLDMNNCTFSNSTAKLGGGLFIRTLKEGIITINNISIQYAYTPLNGAISSKGGCLYIDSMASELDMKILNTHLKNCFTRGGGGAIFLVSYDKQQNFRIEDSLISNCYALNGLAIKTIFHSRTYQRQKMILQTLKLQGNQSNSLEYLLYLDNLQQIEKFLFLKRIAAIEQDYGQIEIQNAYSEGLVYYGYISIWQAKFIKLNTLVSQNSIISYRPYIEILEPLENPLEIDLVQFRNISSISINNLNCTSIINHGLCIVLQIRLEFPGFKINPALMIFDLIQETTRLQMKNIIIDGIICKECHGGLVQIMRVQNLKLIPLVVMSQCKCLNSESSYYGCFTISSESYFREQVMIDKTLGTTLTSNLTAEKIIQLTNLIQYQQGRILEQEIINQTQTQYNFNYTTPNPSYQSHVVVELLKISDVKAIHGGGISFYGLTVNLTQTHCAFAKVTGRGGCIYFESYPKNGGTIYHRINIANSQFLRNNASIGGAIAVIESGINNYSQTDIIFARNFAEKYGDNVAEYPIKLGVKINATLKQQNYHLIIKSGYEMNKFLNQQILIVYLDKNNQIMSYQQDQNCTLVINIDQNTKNQTSIIKKINKQFINEHKHGFDYSDSIIYIDPYKQMTIDGTFNSSHINIPIYHDQYPYQCIGFDTRYTLQIRISSIECQLGEFYEESQGICIPCANGTYALTLKANICKQKVFETMDYTYMNQIKIKKYYWRLNYKSDLIEKCVNKEINCKGGFEIKDDSCQKGYIGALCEECDLYAIHWESSYYNSAKYECQVCSGESIKIGLLVIISIITVFSTIQSVKAHDEIIQKIVIMRFQRHLKILFPLKSLNQTAILIKILYNFLQLLSIIEGFKISIPQGTLDTINTLGMPAKAMANALDCILPEQTHFFIQIDQIYLRIIWSLSFLLFCLIFEMVSFICFRFLKYKSLQRKTENESKSDQDQLKNKLEQITNIYNSRDQSDILKAMAFYFFLFLQPTFLIEFGNLIVYRNISEDSYVQANVSYMYNTYNHSQWLLWFAYPGFFILLFLPLIFIYKIKVGNHNKKLNKILYMKHWGYIYLDYIDEKGKKNQCYWEFFRLYIRSSICIIICCLAQNFIMMSSLSLICIFIYLVFSSYFQPYSNRKNNKIDKFSFFLLTITFSFSIVIYQSIQTNNQNYQIAIAGIIILYLLNTPFILYLILEIIKEAFQGLPSIIEKFKDKTEQNFLQLRVKKNCLNCWHCCNQDPGYLYRLNKKVKVRNVKKRAQDVWKDLQAIVYESIEEWKLDKSRQFKIKKWYHQSFKLQDERIDLLQEIE</sequence>